<keyword evidence="2" id="KW-0547">Nucleotide-binding</keyword>
<dbReference type="InterPro" id="IPR027417">
    <property type="entry name" value="P-loop_NTPase"/>
</dbReference>
<dbReference type="VEuPathDB" id="MicrosporidiaDB:ECU01_1180"/>
<evidence type="ECO:0000256" key="3">
    <source>
        <dbReference type="ARBA" id="ARBA00022840"/>
    </source>
</evidence>
<dbReference type="VEuPathDB" id="MicrosporidiaDB:M970_011040"/>
<proteinExistence type="predicted"/>
<evidence type="ECO:0000256" key="1">
    <source>
        <dbReference type="ARBA" id="ARBA00022705"/>
    </source>
</evidence>
<dbReference type="EMBL" id="KC513612">
    <property type="protein sequence ID" value="AGE96041.1"/>
    <property type="molecule type" value="Genomic_DNA"/>
</dbReference>
<dbReference type="InterPro" id="IPR003593">
    <property type="entry name" value="AAA+_ATPase"/>
</dbReference>
<reference evidence="5" key="1">
    <citation type="journal article" date="2013" name="Eukaryot. Cell">
        <title>Extremely Reduced Levels of Heterozygosity in the Vertebrate Pathogen Encephalitozoon cuniculi.</title>
        <authorList>
            <person name="Selman M."/>
            <person name="Sak B."/>
            <person name="Kvac M."/>
            <person name="Farinelli L."/>
            <person name="Weiss L.M."/>
            <person name="Corradi N."/>
        </authorList>
    </citation>
    <scope>NUCLEOTIDE SEQUENCE</scope>
</reference>
<name>M1KL82_ENCCN</name>
<keyword evidence="3" id="KW-0067">ATP-binding</keyword>
<dbReference type="SMART" id="SM00382">
    <property type="entry name" value="AAA"/>
    <property type="match status" value="1"/>
</dbReference>
<gene>
    <name evidence="5" type="ORF">ECU01_1180</name>
</gene>
<dbReference type="VEuPathDB" id="MicrosporidiaDB:AEWQ_011010"/>
<dbReference type="Pfam" id="PF25361">
    <property type="entry name" value="AAA_lid_RFC1"/>
    <property type="match status" value="1"/>
</dbReference>
<dbReference type="Gene3D" id="1.10.8.60">
    <property type="match status" value="1"/>
</dbReference>
<protein>
    <submittedName>
        <fullName evidence="5">DNA helicase RuvB</fullName>
    </submittedName>
</protein>
<keyword evidence="1" id="KW-0235">DNA replication</keyword>
<dbReference type="GO" id="GO:0005524">
    <property type="term" value="F:ATP binding"/>
    <property type="evidence" value="ECO:0007669"/>
    <property type="project" value="UniProtKB-KW"/>
</dbReference>
<dbReference type="InterPro" id="IPR003959">
    <property type="entry name" value="ATPase_AAA_core"/>
</dbReference>
<dbReference type="GO" id="GO:0006260">
    <property type="term" value="P:DNA replication"/>
    <property type="evidence" value="ECO:0007669"/>
    <property type="project" value="UniProtKB-KW"/>
</dbReference>
<dbReference type="PANTHER" id="PTHR23389:SF6">
    <property type="entry name" value="REPLICATION FACTOR C SUBUNIT 1"/>
    <property type="match status" value="1"/>
</dbReference>
<dbReference type="AlphaFoldDB" id="M1KL82"/>
<dbReference type="VEuPathDB" id="MicrosporidiaDB:AEWR_011040"/>
<evidence type="ECO:0000256" key="2">
    <source>
        <dbReference type="ARBA" id="ARBA00022741"/>
    </source>
</evidence>
<dbReference type="GO" id="GO:0004386">
    <property type="term" value="F:helicase activity"/>
    <property type="evidence" value="ECO:0007669"/>
    <property type="project" value="UniProtKB-KW"/>
</dbReference>
<dbReference type="SUPFAM" id="SSF52540">
    <property type="entry name" value="P-loop containing nucleoside triphosphate hydrolases"/>
    <property type="match status" value="1"/>
</dbReference>
<keyword evidence="5" id="KW-0378">Hydrolase</keyword>
<evidence type="ECO:0000313" key="5">
    <source>
        <dbReference type="EMBL" id="AGE96041.1"/>
    </source>
</evidence>
<dbReference type="Pfam" id="PF00004">
    <property type="entry name" value="AAA"/>
    <property type="match status" value="1"/>
</dbReference>
<dbReference type="VEuPathDB" id="MicrosporidiaDB:AEWD_011040"/>
<keyword evidence="5" id="KW-0347">Helicase</keyword>
<evidence type="ECO:0000259" key="4">
    <source>
        <dbReference type="SMART" id="SM00382"/>
    </source>
</evidence>
<accession>M1KL82</accession>
<dbReference type="PANTHER" id="PTHR23389">
    <property type="entry name" value="CHROMOSOME TRANSMISSION FIDELITY FACTOR 18"/>
    <property type="match status" value="1"/>
</dbReference>
<sequence>MGSALWTEKYRPRKYTELVFKGDVHHDALRWLRDYPSNGRILLLCGPPGTGKTALAHVLSSVFGMNLVEFNASSDSEYVSKILDSGGTINGKKNLILVDEIDGNPLIEVGRLASSTRLAHPVVMTSNEVRLKDVYTLEIKRPGIDEIRRGIERICREEGIRVDNSVLTRMVEDSGGDFRAIINHLQMCSLVLASSGCPVMEKLIPIGQYRATELILSRYIGWGAYEDMYSSGVLSLCHSSFPYNTGVMRCIRDISEGTSIADLLPEEFRYIVLSKYNGCNSRKADIRRAEHYNEPRGDLLNERVLPYFKKYDLNRTDKRSLDHLREIVKTYNIKNVKLKEESVVKTDRNKGPKKFRFKYKPGSSSAFRRDVTVDEIMDWLFNS</sequence>
<feature type="domain" description="AAA+ ATPase" evidence="4">
    <location>
        <begin position="38"/>
        <end position="164"/>
    </location>
</feature>
<dbReference type="Gene3D" id="3.40.50.300">
    <property type="entry name" value="P-loop containing nucleotide triphosphate hydrolases"/>
    <property type="match status" value="1"/>
</dbReference>
<dbReference type="GO" id="GO:0016887">
    <property type="term" value="F:ATP hydrolysis activity"/>
    <property type="evidence" value="ECO:0007669"/>
    <property type="project" value="InterPro"/>
</dbReference>
<organism evidence="5">
    <name type="scientific">Encephalitozoon cuniculi</name>
    <name type="common">Microsporidian parasite</name>
    <dbReference type="NCBI Taxonomy" id="6035"/>
    <lineage>
        <taxon>Eukaryota</taxon>
        <taxon>Fungi</taxon>
        <taxon>Fungi incertae sedis</taxon>
        <taxon>Microsporidia</taxon>
        <taxon>Unikaryonidae</taxon>
        <taxon>Encephalitozoon</taxon>
    </lineage>
</organism>
<dbReference type="CDD" id="cd18140">
    <property type="entry name" value="HLD_clamp_RFC"/>
    <property type="match status" value="1"/>
</dbReference>
<dbReference type="InterPro" id="IPR047854">
    <property type="entry name" value="RFC_lid"/>
</dbReference>